<name>A0A4D5S5M4_IXOSC</name>
<dbReference type="AlphaFoldDB" id="A0A4D5S5M4"/>
<keyword evidence="1" id="KW-1133">Transmembrane helix</keyword>
<organism evidence="2">
    <name type="scientific">Ixodes scapularis</name>
    <name type="common">Black-legged tick</name>
    <name type="synonym">Deer tick</name>
    <dbReference type="NCBI Taxonomy" id="6945"/>
    <lineage>
        <taxon>Eukaryota</taxon>
        <taxon>Metazoa</taxon>
        <taxon>Ecdysozoa</taxon>
        <taxon>Arthropoda</taxon>
        <taxon>Chelicerata</taxon>
        <taxon>Arachnida</taxon>
        <taxon>Acari</taxon>
        <taxon>Parasitiformes</taxon>
        <taxon>Ixodida</taxon>
        <taxon>Ixodoidea</taxon>
        <taxon>Ixodidae</taxon>
        <taxon>Ixodinae</taxon>
        <taxon>Ixodes</taxon>
    </lineage>
</organism>
<keyword evidence="1" id="KW-0472">Membrane</keyword>
<sequence length="137" mass="15396">MRFAGCSFFAFSLPYRPLSSLTSLTLFFWLVPPSSSAVVVFFIFFVVFLRKLCSLLKEAPHLLPLLYCSCFFFNLFLKSTGVSAPTHHLEMSLCRSVPSISRRANHPCTLSCVASDVKVLGRCIGPPFIIIFFCDRV</sequence>
<evidence type="ECO:0000256" key="1">
    <source>
        <dbReference type="SAM" id="Phobius"/>
    </source>
</evidence>
<evidence type="ECO:0000313" key="2">
    <source>
        <dbReference type="EMBL" id="MOY44619.1"/>
    </source>
</evidence>
<reference evidence="2" key="1">
    <citation type="submission" date="2019-04" db="EMBL/GenBank/DDBJ databases">
        <title>An insight into the mialome of Ixodes scapularis.</title>
        <authorList>
            <person name="Ribeiro J.M."/>
            <person name="Mather T.N."/>
            <person name="Karim S."/>
        </authorList>
    </citation>
    <scope>NUCLEOTIDE SEQUENCE</scope>
</reference>
<protein>
    <submittedName>
        <fullName evidence="2">Uncharacterized protein</fullName>
    </submittedName>
</protein>
<proteinExistence type="predicted"/>
<accession>A0A4D5S5M4</accession>
<feature type="transmembrane region" description="Helical" evidence="1">
    <location>
        <begin position="26"/>
        <end position="49"/>
    </location>
</feature>
<dbReference type="EMBL" id="GHJT01010648">
    <property type="protein sequence ID" value="MOY44619.1"/>
    <property type="molecule type" value="Transcribed_RNA"/>
</dbReference>
<keyword evidence="1" id="KW-0812">Transmembrane</keyword>